<evidence type="ECO:0000313" key="3">
    <source>
        <dbReference type="EMBL" id="AMN15583.2"/>
    </source>
</evidence>
<gene>
    <name evidence="1" type="ORF">HaSNPV-AC53_069</name>
</gene>
<dbReference type="EMBL" id="KU738903">
    <property type="protein sequence ID" value="AMN16273.2"/>
    <property type="molecule type" value="Genomic_DNA"/>
</dbReference>
<evidence type="ECO:0000313" key="4">
    <source>
        <dbReference type="EMBL" id="AMN15721.2"/>
    </source>
</evidence>
<dbReference type="EMBL" id="KJ909666">
    <property type="protein sequence ID" value="AIG63110.2"/>
    <property type="molecule type" value="Genomic_DNA"/>
</dbReference>
<dbReference type="Pfam" id="PF10866">
    <property type="entry name" value="DUF2704"/>
    <property type="match status" value="1"/>
</dbReference>
<sequence>MLLFIMTSTNCSNESCTQHEQMSNNTQILKTNYIAYYQQIKKLINLIVAFVSNDNVTADDYKEFVHTVVELLDYIIQDFVGNKVHFWSLQQSNVKNDCQLIVNRLQEIRDKIHKESKVVIENNDTSVTNDYKTLLKQLLTVVSNTVDEENTETNCTQ</sequence>
<dbReference type="EMBL" id="KU738899">
    <property type="protein sequence ID" value="AMN15721.2"/>
    <property type="molecule type" value="Genomic_DNA"/>
</dbReference>
<dbReference type="EMBL" id="KU738904">
    <property type="protein sequence ID" value="AMN16411.2"/>
    <property type="molecule type" value="Genomic_DNA"/>
</dbReference>
<reference evidence="1" key="3">
    <citation type="submission" date="2016-08" db="EMBL/GenBank/DDBJ databases">
        <authorList>
            <person name="Seilhamer J.J."/>
        </authorList>
    </citation>
    <scope>NUCLEOTIDE SEQUENCE</scope>
    <source>
        <strain evidence="1">AC53</strain>
        <strain evidence="7">AC53T4.1</strain>
        <strain evidence="8">AC53T4.2</strain>
    </source>
</reference>
<reference evidence="2" key="2">
    <citation type="journal article" date="2016" name="Genome Announc.">
        <title>Complete Genome Sequences of Seven Helicoverpa armigera SNPV-AC53-Derived Strains.</title>
        <authorList>
            <person name="Noune C."/>
            <person name="Hauxwell C."/>
        </authorList>
    </citation>
    <scope>NUCLEOTIDE SEQUENCE</scope>
    <source>
        <strain evidence="2">AC53C3</strain>
        <strain evidence="3">AC53C5</strain>
        <strain evidence="4">AC53C6</strain>
        <strain evidence="5">AC53C9</strain>
        <strain evidence="6">AC53T2</strain>
        <strain evidence="9">AC53T5</strain>
    </source>
</reference>
<evidence type="ECO:0000313" key="1">
    <source>
        <dbReference type="EMBL" id="AIG63110.2"/>
    </source>
</evidence>
<dbReference type="EMBL" id="KU738902">
    <property type="protein sequence ID" value="AMN16135.2"/>
    <property type="molecule type" value="Genomic_DNA"/>
</dbReference>
<evidence type="ECO:0000313" key="6">
    <source>
        <dbReference type="EMBL" id="AMN15997.2"/>
    </source>
</evidence>
<accession>A0A075TP01</accession>
<dbReference type="EMBL" id="KU738900">
    <property type="protein sequence ID" value="AMN15859.2"/>
    <property type="molecule type" value="Genomic_DNA"/>
</dbReference>
<dbReference type="EMBL" id="KU738901">
    <property type="protein sequence ID" value="AMN15997.2"/>
    <property type="molecule type" value="Genomic_DNA"/>
</dbReference>
<organism evidence="1">
    <name type="scientific">Helicoverpa SNPV AC53</name>
    <dbReference type="NCBI Taxonomy" id="1569367"/>
    <lineage>
        <taxon>Viruses</taxon>
        <taxon>Viruses incertae sedis</taxon>
        <taxon>Naldaviricetes</taxon>
        <taxon>Lefavirales</taxon>
        <taxon>Baculoviridae</taxon>
        <taxon>Alphabaculovirus</taxon>
        <taxon>Alphabaculovirus helarmigerae</taxon>
    </lineage>
</organism>
<dbReference type="EMBL" id="KU738898">
    <property type="protein sequence ID" value="AMN15583.2"/>
    <property type="molecule type" value="Genomic_DNA"/>
</dbReference>
<evidence type="ECO:0000313" key="7">
    <source>
        <dbReference type="EMBL" id="AMN16135.2"/>
    </source>
</evidence>
<name>A0A075TP01_9ABAC</name>
<proteinExistence type="predicted"/>
<protein>
    <submittedName>
        <fullName evidence="1">ORF69</fullName>
    </submittedName>
</protein>
<evidence type="ECO:0000313" key="2">
    <source>
        <dbReference type="EMBL" id="AMN15445.2"/>
    </source>
</evidence>
<reference evidence="1" key="1">
    <citation type="journal article" date="2015" name="Genome Announc.">
        <title>Complete Genome Sequences of Helicoverpa armigera Single Nucleopolyhedrovirus Strains AC53 and H25EA1 from Australia.</title>
        <authorList>
            <person name="Noune C."/>
            <person name="Hauxwell C."/>
        </authorList>
    </citation>
    <scope>NUCLEOTIDE SEQUENCE</scope>
    <source>
        <strain evidence="1">AC53</strain>
    </source>
</reference>
<evidence type="ECO:0000313" key="9">
    <source>
        <dbReference type="EMBL" id="AMN16411.2"/>
    </source>
</evidence>
<evidence type="ECO:0000313" key="8">
    <source>
        <dbReference type="EMBL" id="AMN16273.2"/>
    </source>
</evidence>
<evidence type="ECO:0000313" key="5">
    <source>
        <dbReference type="EMBL" id="AMN15859.2"/>
    </source>
</evidence>
<dbReference type="EMBL" id="KU738897">
    <property type="protein sequence ID" value="AMN15445.2"/>
    <property type="molecule type" value="Genomic_DNA"/>
</dbReference>
<dbReference type="InterPro" id="IPR022594">
    <property type="entry name" value="AcMNPV_30.6kDa"/>
</dbReference>